<protein>
    <submittedName>
        <fullName evidence="1">Uncharacterized protein</fullName>
    </submittedName>
</protein>
<proteinExistence type="predicted"/>
<dbReference type="Proteomes" id="UP001194539">
    <property type="component" value="Unassembled WGS sequence"/>
</dbReference>
<sequence length="56" mass="6167">MGRLGELLLFAGLSYGRFRLRDHCFGALYRGAEFLALPSINLFAVIVRLVGGVLRA</sequence>
<reference evidence="1 2" key="1">
    <citation type="submission" date="2020-07" db="EMBL/GenBank/DDBJ databases">
        <title>Bradyrhizobium diversity isolated from nodules of indigenous legumes of Western Australia.</title>
        <authorList>
            <person name="Klepa M.S."/>
        </authorList>
    </citation>
    <scope>NUCLEOTIDE SEQUENCE [LARGE SCALE GENOMIC DNA]</scope>
    <source>
        <strain evidence="1 2">CNPSo 4019</strain>
    </source>
</reference>
<gene>
    <name evidence="1" type="ORF">H1B27_39360</name>
</gene>
<accession>A0ABS0PGC4</accession>
<evidence type="ECO:0000313" key="2">
    <source>
        <dbReference type="Proteomes" id="UP001194539"/>
    </source>
</evidence>
<name>A0ABS0PGC4_9BRAD</name>
<evidence type="ECO:0000313" key="1">
    <source>
        <dbReference type="EMBL" id="MBH5392258.1"/>
    </source>
</evidence>
<dbReference type="RefSeq" id="WP_197969737.1">
    <property type="nucleotide sequence ID" value="NZ_JACEGD010000083.1"/>
</dbReference>
<dbReference type="EMBL" id="JACEGD010000083">
    <property type="protein sequence ID" value="MBH5392258.1"/>
    <property type="molecule type" value="Genomic_DNA"/>
</dbReference>
<organism evidence="1 2">
    <name type="scientific">Bradyrhizobium diversitatis</name>
    <dbReference type="NCBI Taxonomy" id="2755406"/>
    <lineage>
        <taxon>Bacteria</taxon>
        <taxon>Pseudomonadati</taxon>
        <taxon>Pseudomonadota</taxon>
        <taxon>Alphaproteobacteria</taxon>
        <taxon>Hyphomicrobiales</taxon>
        <taxon>Nitrobacteraceae</taxon>
        <taxon>Bradyrhizobium</taxon>
    </lineage>
</organism>
<comment type="caution">
    <text evidence="1">The sequence shown here is derived from an EMBL/GenBank/DDBJ whole genome shotgun (WGS) entry which is preliminary data.</text>
</comment>
<keyword evidence="2" id="KW-1185">Reference proteome</keyword>